<dbReference type="Proteomes" id="UP001497522">
    <property type="component" value="Chromosome 7"/>
</dbReference>
<dbReference type="EMBL" id="OZ023708">
    <property type="protein sequence ID" value="CAK9879692.1"/>
    <property type="molecule type" value="Genomic_DNA"/>
</dbReference>
<sequence length="94" mass="10397">MPAKDFLSDWLLLLLLPPVQPLHPENKRLAFCGQDSLEVVSSTTPGRVYGALSSPLRIEDAATATALKELQNRSCTKFKTGEPINISPKQHREL</sequence>
<protein>
    <submittedName>
        <fullName evidence="2">Uncharacterized protein</fullName>
    </submittedName>
</protein>
<evidence type="ECO:0000256" key="1">
    <source>
        <dbReference type="SAM" id="SignalP"/>
    </source>
</evidence>
<keyword evidence="1" id="KW-0732">Signal</keyword>
<name>A0ABP1BUY4_9BRYO</name>
<feature type="signal peptide" evidence="1">
    <location>
        <begin position="1"/>
        <end position="21"/>
    </location>
</feature>
<accession>A0ABP1BUY4</accession>
<organism evidence="2 3">
    <name type="scientific">Sphagnum jensenii</name>
    <dbReference type="NCBI Taxonomy" id="128206"/>
    <lineage>
        <taxon>Eukaryota</taxon>
        <taxon>Viridiplantae</taxon>
        <taxon>Streptophyta</taxon>
        <taxon>Embryophyta</taxon>
        <taxon>Bryophyta</taxon>
        <taxon>Sphagnophytina</taxon>
        <taxon>Sphagnopsida</taxon>
        <taxon>Sphagnales</taxon>
        <taxon>Sphagnaceae</taxon>
        <taxon>Sphagnum</taxon>
    </lineage>
</organism>
<reference evidence="2" key="1">
    <citation type="submission" date="2024-03" db="EMBL/GenBank/DDBJ databases">
        <authorList>
            <consortium name="ELIXIR-Norway"/>
            <consortium name="Elixir Norway"/>
        </authorList>
    </citation>
    <scope>NUCLEOTIDE SEQUENCE</scope>
</reference>
<gene>
    <name evidence="2" type="ORF">CSSPJE1EN2_LOCUS21181</name>
</gene>
<evidence type="ECO:0000313" key="2">
    <source>
        <dbReference type="EMBL" id="CAK9879692.1"/>
    </source>
</evidence>
<evidence type="ECO:0000313" key="3">
    <source>
        <dbReference type="Proteomes" id="UP001497522"/>
    </source>
</evidence>
<feature type="chain" id="PRO_5047007153" evidence="1">
    <location>
        <begin position="22"/>
        <end position="94"/>
    </location>
</feature>
<proteinExistence type="predicted"/>
<keyword evidence="3" id="KW-1185">Reference proteome</keyword>